<evidence type="ECO:0000313" key="5">
    <source>
        <dbReference type="Proteomes" id="UP000255061"/>
    </source>
</evidence>
<gene>
    <name evidence="2" type="ORF">C9I43_00740</name>
    <name evidence="3" type="ORF">NCTC10736_03603</name>
</gene>
<dbReference type="Pfam" id="PF04402">
    <property type="entry name" value="SIMPL"/>
    <property type="match status" value="1"/>
</dbReference>
<dbReference type="EMBL" id="UGYV01000001">
    <property type="protein sequence ID" value="SUI93110.1"/>
    <property type="molecule type" value="Genomic_DNA"/>
</dbReference>
<organism evidence="3 5">
    <name type="scientific">Shewanella morhuae</name>
    <dbReference type="NCBI Taxonomy" id="365591"/>
    <lineage>
        <taxon>Bacteria</taxon>
        <taxon>Pseudomonadati</taxon>
        <taxon>Pseudomonadota</taxon>
        <taxon>Gammaproteobacteria</taxon>
        <taxon>Alteromonadales</taxon>
        <taxon>Shewanellaceae</taxon>
        <taxon>Shewanella</taxon>
    </lineage>
</organism>
<dbReference type="RefSeq" id="WP_107881475.1">
    <property type="nucleotide sequence ID" value="NZ_PYSG01000002.1"/>
</dbReference>
<dbReference type="AlphaFoldDB" id="A0A380B5A6"/>
<reference evidence="2 4" key="2">
    <citation type="submission" date="2018-04" db="EMBL/GenBank/DDBJ databases">
        <title>Genomic sequence of a freshwater isolate of Shewanella morhuae.</title>
        <authorList>
            <person name="Castillo D.E."/>
            <person name="Gram L."/>
        </authorList>
    </citation>
    <scope>NUCLEOTIDE SEQUENCE [LARGE SCALE GENOMIC DNA]</scope>
    <source>
        <strain evidence="2 4">CW7</strain>
    </source>
</reference>
<dbReference type="InterPro" id="IPR007497">
    <property type="entry name" value="SIMPL/DUF541"/>
</dbReference>
<dbReference type="NCBIfam" id="NF008299">
    <property type="entry name" value="PRK11087.1"/>
    <property type="match status" value="1"/>
</dbReference>
<sequence length="237" mass="25926">MKQSFLAIFVAGSLFSSMLIAPAVLAAEVDFPHIETLGVSQIQVEPDMADLTVEVAVTEKTAKAAKDNSDAAVAKFIARLTAAGVTKDQIQSANLNLQPQYVYVQDKAPELSGYTASRQITVTITDLSRLNTILDSALEEGMNRVNNIALKSSKEAEYVAKARQAAIVDAKQKAESLAKGFGESLGKIWQIRYYDQRPVQPVMLRMNAKAEAMGTTESYQYGQVSIEDRVEVIYKLK</sequence>
<reference evidence="2" key="1">
    <citation type="submission" date="2018-03" db="EMBL/GenBank/DDBJ databases">
        <authorList>
            <person name="Dailey F.E."/>
        </authorList>
    </citation>
    <scope>NUCLEOTIDE SEQUENCE</scope>
    <source>
        <strain evidence="2">CW7</strain>
    </source>
</reference>
<protein>
    <submittedName>
        <fullName evidence="3">26 kDa periplasmic immunogenic protein</fullName>
    </submittedName>
    <submittedName>
        <fullName evidence="2">Oxidative stress defense protein</fullName>
    </submittedName>
</protein>
<dbReference type="Proteomes" id="UP000255061">
    <property type="component" value="Unassembled WGS sequence"/>
</dbReference>
<dbReference type="PANTHER" id="PTHR34387">
    <property type="entry name" value="SLR1258 PROTEIN"/>
    <property type="match status" value="1"/>
</dbReference>
<evidence type="ECO:0000313" key="4">
    <source>
        <dbReference type="Proteomes" id="UP000240506"/>
    </source>
</evidence>
<dbReference type="Gene3D" id="3.30.70.2970">
    <property type="entry name" value="Protein of unknown function (DUF541), domain 2"/>
    <property type="match status" value="1"/>
</dbReference>
<dbReference type="Gene3D" id="3.30.110.170">
    <property type="entry name" value="Protein of unknown function (DUF541), domain 1"/>
    <property type="match status" value="1"/>
</dbReference>
<name>A0A380B5A6_9GAMM</name>
<dbReference type="PANTHER" id="PTHR34387:SF1">
    <property type="entry name" value="PERIPLASMIC IMMUNOGENIC PROTEIN"/>
    <property type="match status" value="1"/>
</dbReference>
<dbReference type="InterPro" id="IPR052022">
    <property type="entry name" value="26kDa_periplasmic_antigen"/>
</dbReference>
<dbReference type="EMBL" id="PYSG01000002">
    <property type="protein sequence ID" value="PTA49151.1"/>
    <property type="molecule type" value="Genomic_DNA"/>
</dbReference>
<keyword evidence="4" id="KW-1185">Reference proteome</keyword>
<evidence type="ECO:0000313" key="2">
    <source>
        <dbReference type="EMBL" id="PTA49151.1"/>
    </source>
</evidence>
<reference evidence="3 5" key="3">
    <citation type="submission" date="2018-06" db="EMBL/GenBank/DDBJ databases">
        <authorList>
            <consortium name="Pathogen Informatics"/>
            <person name="Doyle S."/>
        </authorList>
    </citation>
    <scope>NUCLEOTIDE SEQUENCE [LARGE SCALE GENOMIC DNA]</scope>
    <source>
        <strain evidence="3 5">NCTC10736</strain>
    </source>
</reference>
<feature type="signal peptide" evidence="1">
    <location>
        <begin position="1"/>
        <end position="26"/>
    </location>
</feature>
<keyword evidence="1" id="KW-0732">Signal</keyword>
<proteinExistence type="predicted"/>
<dbReference type="GO" id="GO:0006974">
    <property type="term" value="P:DNA damage response"/>
    <property type="evidence" value="ECO:0007669"/>
    <property type="project" value="TreeGrafter"/>
</dbReference>
<accession>A0A380B5A6</accession>
<dbReference type="Proteomes" id="UP000240506">
    <property type="component" value="Unassembled WGS sequence"/>
</dbReference>
<evidence type="ECO:0000256" key="1">
    <source>
        <dbReference type="SAM" id="SignalP"/>
    </source>
</evidence>
<evidence type="ECO:0000313" key="3">
    <source>
        <dbReference type="EMBL" id="SUI93110.1"/>
    </source>
</evidence>
<feature type="chain" id="PRO_5016565480" evidence="1">
    <location>
        <begin position="27"/>
        <end position="237"/>
    </location>
</feature>